<geneLocation type="plasmid" evidence="1">
    <name>pP12375-3FII</name>
</geneLocation>
<dbReference type="EMBL" id="MN821364">
    <property type="protein sequence ID" value="QLG00613.1"/>
    <property type="molecule type" value="Genomic_DNA"/>
</dbReference>
<dbReference type="AlphaFoldDB" id="A0A7D5GDZ4"/>
<keyword evidence="1" id="KW-0614">Plasmid</keyword>
<evidence type="ECO:0000313" key="1">
    <source>
        <dbReference type="EMBL" id="QLG00613.1"/>
    </source>
</evidence>
<name>A0A7D5GDZ4_9ENTR</name>
<accession>A0A7D5GDZ4</accession>
<protein>
    <submittedName>
        <fullName evidence="1">Uncharacterized protein</fullName>
    </submittedName>
</protein>
<reference evidence="1" key="1">
    <citation type="submission" date="2019-12" db="EMBL/GenBank/DDBJ databases">
        <authorList>
            <person name="Zhou D."/>
        </authorList>
    </citation>
    <scope>NUCLEOTIDE SEQUENCE</scope>
    <source>
        <strain evidence="1">P12375</strain>
        <plasmid evidence="1">pP12375-3FII</plasmid>
    </source>
</reference>
<organism evidence="1">
    <name type="scientific">Leclercia adecarboxylata</name>
    <dbReference type="NCBI Taxonomy" id="83655"/>
    <lineage>
        <taxon>Bacteria</taxon>
        <taxon>Pseudomonadati</taxon>
        <taxon>Pseudomonadota</taxon>
        <taxon>Gammaproteobacteria</taxon>
        <taxon>Enterobacterales</taxon>
        <taxon>Enterobacteriaceae</taxon>
        <taxon>Leclercia</taxon>
    </lineage>
</organism>
<sequence>MIRFTAYLQISGNVARRKNKQGAFFGRRATGDDPAVKQYI</sequence>
<proteinExistence type="predicted"/>